<dbReference type="EMBL" id="JAFCIX010000125">
    <property type="protein sequence ID" value="KAH6597925.1"/>
    <property type="molecule type" value="Genomic_DNA"/>
</dbReference>
<dbReference type="Gene3D" id="1.25.40.480">
    <property type="match status" value="1"/>
</dbReference>
<proteinExistence type="predicted"/>
<protein>
    <recommendedName>
        <fullName evidence="4">Fanconi Anaemia group E protein C-terminal domain-containing protein</fullName>
    </recommendedName>
</protein>
<name>A0ABQ8FJE7_9FUNG</name>
<keyword evidence="3" id="KW-1185">Reference proteome</keyword>
<evidence type="ECO:0000313" key="2">
    <source>
        <dbReference type="EMBL" id="KAH6597925.1"/>
    </source>
</evidence>
<accession>A0ABQ8FJE7</accession>
<reference evidence="2 3" key="1">
    <citation type="submission" date="2021-02" db="EMBL/GenBank/DDBJ databases">
        <title>Variation within the Batrachochytrium salamandrivorans European outbreak.</title>
        <authorList>
            <person name="Kelly M."/>
            <person name="Pasmans F."/>
            <person name="Shea T.P."/>
            <person name="Munoz J.F."/>
            <person name="Carranza S."/>
            <person name="Cuomo C.A."/>
            <person name="Martel A."/>
        </authorList>
    </citation>
    <scope>NUCLEOTIDE SEQUENCE [LARGE SCALE GENOMIC DNA]</scope>
    <source>
        <strain evidence="2 3">AMFP18/2</strain>
    </source>
</reference>
<evidence type="ECO:0000313" key="3">
    <source>
        <dbReference type="Proteomes" id="UP001648503"/>
    </source>
</evidence>
<evidence type="ECO:0000256" key="1">
    <source>
        <dbReference type="SAM" id="Coils"/>
    </source>
</evidence>
<dbReference type="Proteomes" id="UP001648503">
    <property type="component" value="Unassembled WGS sequence"/>
</dbReference>
<gene>
    <name evidence="2" type="ORF">BASA50_004080</name>
</gene>
<feature type="coiled-coil region" evidence="1">
    <location>
        <begin position="137"/>
        <end position="164"/>
    </location>
</feature>
<sequence>MELSYMQSNSTTNTLWTFEDVCDDVLSHQSRTALQTLLRRHQLRPLVDPVLEFGSSMPLSQDAVDTHPFDNLDIPAATPSISAATNSIPDNCVALAKRLVVANLHRDRVQKKLHKHTLIELPKRYTCCSSQEQLTAVVRAQRIIDRLSEAVSQLLQNSKNQANDGTVLDAHSTEHSNPLQALDSNPVTKIEIILNLAKSISALALLLQDSIDQDKSCSIMSLLSTLSNEDVLSILCVLFDPDDPSASTAPSVDTSDGSFNRIVHWLLFQRLVSLKRRPDRTLVASLRVIVRARSKTVVEGLMLEILRKYSQQTGGAISGQQDRQLILNELMVPLLDMIPTKLSEKLSETRIDAVIFFLQQFEPDVQSRNVKFASAVLGLCNAFKSTALMPHQFKTLKTLASTTTTFLRRKLVSTILQLSVDTT</sequence>
<evidence type="ECO:0008006" key="4">
    <source>
        <dbReference type="Google" id="ProtNLM"/>
    </source>
</evidence>
<comment type="caution">
    <text evidence="2">The sequence shown here is derived from an EMBL/GenBank/DDBJ whole genome shotgun (WGS) entry which is preliminary data.</text>
</comment>
<organism evidence="2 3">
    <name type="scientific">Batrachochytrium salamandrivorans</name>
    <dbReference type="NCBI Taxonomy" id="1357716"/>
    <lineage>
        <taxon>Eukaryota</taxon>
        <taxon>Fungi</taxon>
        <taxon>Fungi incertae sedis</taxon>
        <taxon>Chytridiomycota</taxon>
        <taxon>Chytridiomycota incertae sedis</taxon>
        <taxon>Chytridiomycetes</taxon>
        <taxon>Rhizophydiales</taxon>
        <taxon>Rhizophydiales incertae sedis</taxon>
        <taxon>Batrachochytrium</taxon>
    </lineage>
</organism>
<keyword evidence="1" id="KW-0175">Coiled coil</keyword>